<keyword evidence="5 15" id="KW-1133">Transmembrane helix</keyword>
<evidence type="ECO:0000256" key="8">
    <source>
        <dbReference type="ARBA" id="ARBA00023136"/>
    </source>
</evidence>
<dbReference type="Pfam" id="PF00060">
    <property type="entry name" value="Lig_chan"/>
    <property type="match status" value="1"/>
</dbReference>
<evidence type="ECO:0000313" key="18">
    <source>
        <dbReference type="RefSeq" id="XP_006814673.1"/>
    </source>
</evidence>
<accession>A0ABM0M3T2</accession>
<dbReference type="InterPro" id="IPR020901">
    <property type="entry name" value="Prtase_inh_Kunz-CS"/>
</dbReference>
<dbReference type="GeneID" id="100369511"/>
<dbReference type="InterPro" id="IPR019594">
    <property type="entry name" value="Glu/Gly-bd"/>
</dbReference>
<dbReference type="Gene3D" id="3.40.50.2300">
    <property type="match status" value="2"/>
</dbReference>
<dbReference type="InterPro" id="IPR001508">
    <property type="entry name" value="Iono_Glu_rcpt_met"/>
</dbReference>
<dbReference type="Gene3D" id="4.10.410.10">
    <property type="entry name" value="Pancreatic trypsin inhibitor Kunitz domain"/>
    <property type="match status" value="1"/>
</dbReference>
<evidence type="ECO:0000256" key="14">
    <source>
        <dbReference type="ARBA" id="ARBA00034100"/>
    </source>
</evidence>
<dbReference type="SUPFAM" id="SSF53850">
    <property type="entry name" value="Periplasmic binding protein-like II"/>
    <property type="match status" value="1"/>
</dbReference>
<evidence type="ECO:0000256" key="1">
    <source>
        <dbReference type="ARBA" id="ARBA00004651"/>
    </source>
</evidence>
<evidence type="ECO:0000256" key="13">
    <source>
        <dbReference type="ARBA" id="ARBA00023303"/>
    </source>
</evidence>
<keyword evidence="7" id="KW-0406">Ion transport</keyword>
<dbReference type="PRINTS" id="PR00177">
    <property type="entry name" value="NMDARECEPTOR"/>
</dbReference>
<keyword evidence="6" id="KW-0770">Synapse</keyword>
<dbReference type="SMART" id="SM00079">
    <property type="entry name" value="PBPe"/>
    <property type="match status" value="1"/>
</dbReference>
<evidence type="ECO:0000256" key="7">
    <source>
        <dbReference type="ARBA" id="ARBA00023065"/>
    </source>
</evidence>
<dbReference type="SUPFAM" id="SSF57362">
    <property type="entry name" value="BPTI-like"/>
    <property type="match status" value="1"/>
</dbReference>
<keyword evidence="9" id="KW-0675">Receptor</keyword>
<evidence type="ECO:0000256" key="15">
    <source>
        <dbReference type="SAM" id="Phobius"/>
    </source>
</evidence>
<dbReference type="PROSITE" id="PS50279">
    <property type="entry name" value="BPTI_KUNITZ_2"/>
    <property type="match status" value="1"/>
</dbReference>
<evidence type="ECO:0000256" key="10">
    <source>
        <dbReference type="ARBA" id="ARBA00023180"/>
    </source>
</evidence>
<evidence type="ECO:0000259" key="16">
    <source>
        <dbReference type="PROSITE" id="PS50279"/>
    </source>
</evidence>
<organism evidence="17 18">
    <name type="scientific">Saccoglossus kowalevskii</name>
    <name type="common">Acorn worm</name>
    <dbReference type="NCBI Taxonomy" id="10224"/>
    <lineage>
        <taxon>Eukaryota</taxon>
        <taxon>Metazoa</taxon>
        <taxon>Hemichordata</taxon>
        <taxon>Enteropneusta</taxon>
        <taxon>Harrimaniidae</taxon>
        <taxon>Saccoglossus</taxon>
    </lineage>
</organism>
<feature type="transmembrane region" description="Helical" evidence="15">
    <location>
        <begin position="1134"/>
        <end position="1156"/>
    </location>
</feature>
<evidence type="ECO:0000256" key="12">
    <source>
        <dbReference type="ARBA" id="ARBA00023286"/>
    </source>
</evidence>
<dbReference type="Pfam" id="PF00014">
    <property type="entry name" value="Kunitz_BPTI"/>
    <property type="match status" value="1"/>
</dbReference>
<gene>
    <name evidence="18" type="primary">LOC100369511</name>
</gene>
<keyword evidence="8 15" id="KW-0472">Membrane</keyword>
<keyword evidence="11" id="KW-0628">Postsynaptic cell membrane</keyword>
<keyword evidence="12" id="KW-1071">Ligand-gated ion channel</keyword>
<dbReference type="PROSITE" id="PS00280">
    <property type="entry name" value="BPTI_KUNITZ_1"/>
    <property type="match status" value="1"/>
</dbReference>
<dbReference type="PANTHER" id="PTHR18966">
    <property type="entry name" value="IONOTROPIC GLUTAMATE RECEPTOR"/>
    <property type="match status" value="1"/>
</dbReference>
<dbReference type="InterPro" id="IPR006150">
    <property type="entry name" value="Cys_repeat_1"/>
</dbReference>
<name>A0ABM0M3T2_SACKO</name>
<dbReference type="Proteomes" id="UP000694865">
    <property type="component" value="Unplaced"/>
</dbReference>
<evidence type="ECO:0000256" key="5">
    <source>
        <dbReference type="ARBA" id="ARBA00022989"/>
    </source>
</evidence>
<dbReference type="Gene3D" id="3.40.190.10">
    <property type="entry name" value="Periplasmic binding protein-like II"/>
    <property type="match status" value="2"/>
</dbReference>
<evidence type="ECO:0000256" key="9">
    <source>
        <dbReference type="ARBA" id="ARBA00023170"/>
    </source>
</evidence>
<dbReference type="CDD" id="cd00109">
    <property type="entry name" value="Kunitz-type"/>
    <property type="match status" value="1"/>
</dbReference>
<dbReference type="InterPro" id="IPR002223">
    <property type="entry name" value="Kunitz_BPTI"/>
</dbReference>
<evidence type="ECO:0000256" key="3">
    <source>
        <dbReference type="ARBA" id="ARBA00022475"/>
    </source>
</evidence>
<proteinExistence type="predicted"/>
<dbReference type="Pfam" id="PF10613">
    <property type="entry name" value="Lig_chan-Glu_bd"/>
    <property type="match status" value="1"/>
</dbReference>
<dbReference type="Gene3D" id="1.10.287.70">
    <property type="match status" value="1"/>
</dbReference>
<evidence type="ECO:0000256" key="2">
    <source>
        <dbReference type="ARBA" id="ARBA00022448"/>
    </source>
</evidence>
<keyword evidence="4 15" id="KW-0812">Transmembrane</keyword>
<evidence type="ECO:0000313" key="17">
    <source>
        <dbReference type="Proteomes" id="UP000694865"/>
    </source>
</evidence>
<dbReference type="InterPro" id="IPR001828">
    <property type="entry name" value="ANF_lig-bd_rcpt"/>
</dbReference>
<evidence type="ECO:0000256" key="4">
    <source>
        <dbReference type="ARBA" id="ARBA00022692"/>
    </source>
</evidence>
<evidence type="ECO:0000256" key="11">
    <source>
        <dbReference type="ARBA" id="ARBA00023257"/>
    </source>
</evidence>
<sequence length="1298" mass="144291">MRGQLEPNTHDSKSRFPPGYRASLKEFVIMKLITLLSLLMGYFAVINARDLRQQMVNLPPDISTEPFGCLMGDGTFWPSGSYRIMDCVLCQCKGTLFVCIDKICDPSEPICPNGDDYYTSTSTDVNFCTLPLDAPLDLTQGDCPADYFCHPLDLGYSICCPATYEICPNGGDPYVEDGVGTVFCTGALLTSEYYTTTIKHCPRGYECTPLDTSGLSVCCPIRGLKGCPCPQIPKDTFTVCLIDCENCMNHPPHEICCIDEKICPGHCVGFGNTVGYCKYDCEYFKPGDTIKVPPCTECQCTDGNWNPCITDPSCNCVTPLTDDAGNLVECTLNQKCPENGFTCINGVCCSNEWVPCENPLLNSTGFPYNCVYKGCPSGYSCVANSDNYGVCCPDKYPCCLEPESGPCDDYIPRWYHDCRDDTCKEFIYSGCDANDNNFLTRADCEKTCGEGFCELDCEYYSPGDVVNEDCEICISVLALFAAFLMCKCGEMRGNINNLFTKENSGLLKSAEYTTRNLSLPSTTTSQVIVGLGAFVSTRTQRDMLTNLTAKAFGQLDKNITGKSTSITIEVSVPEFDTSNYFEIARVICEELLPHNAQGLLVANDEDSFADNYMMSRYVVTAAVTVGLPVISLNPGLPLETLFETKTETPPTLLQLAASIHQQCAAILDFLAYHEWFHFNVITSNAPGHVDFLHELELQIKQLKSYYYQWQIAKSVVVDVSANVYLPMQELSYSNTSVHILYSTREEARTLFKYAKSFNYLDKGYVWIAAELAMGSMESLRRAPSEFPPGLIAVKFQSLAYNFEERTVDAVSLYKETFVKFSKSRSFSYDSKKRNCNNPNVSDTDFYDILKNISVPGRSSFAFTDSGFVQNPRIIFASLNENHIWKKVGMWKNGTVDVGEIEWMGNPELSPTGFTHRKHLRIVTIVEEPFVTIVPYEQVNVTCQAGIACSRLDGTTGEVITECCSGYCMDLLKMISRDLGFTYDIYIVEDNLYGVVFDNGSWNGIVKDLIEGKADAAVAAVKMSTERYKVIDFSVPFMDVGVAVLVPKSSGVVLPHAFLAPFDIAIWVIVLVVTLNVAAVSVFVFEFVSPTGYNRKIAGLKESNFTLGRAVWMTWGILFNNSVPAKVPRSYTGKFMTNMWASFALVFVAMYTGNLAAHMIHEERHEKITGINDTKIQHPDLIDPPFKFGTVQHTSVERLIMKTYPEMYKYMKDYVQPSAVDAAAALEAGIIDAFVYDSAVLENLEDKDPSCNLVMVGKVYGSTGFAVAFSRGSPWKAQFDKTLLLYDDLGMRLFVQYDD</sequence>
<dbReference type="InterPro" id="IPR001320">
    <property type="entry name" value="Iontro_rcpt_C"/>
</dbReference>
<comment type="subcellular location">
    <subcellularLocation>
        <location evidence="1">Cell membrane</location>
        <topology evidence="1">Multi-pass membrane protein</topology>
    </subcellularLocation>
    <subcellularLocation>
        <location evidence="14">Postsynaptic cell membrane</location>
    </subcellularLocation>
</comment>
<dbReference type="SMART" id="SM00289">
    <property type="entry name" value="WR1"/>
    <property type="match status" value="4"/>
</dbReference>
<dbReference type="InterPro" id="IPR015683">
    <property type="entry name" value="Ionotropic_Glu_rcpt"/>
</dbReference>
<protein>
    <submittedName>
        <fullName evidence="18">Glutamate receptor ionotropic, NMDA 2B-like</fullName>
    </submittedName>
</protein>
<keyword evidence="2" id="KW-0813">Transport</keyword>
<evidence type="ECO:0000256" key="6">
    <source>
        <dbReference type="ARBA" id="ARBA00023018"/>
    </source>
</evidence>
<dbReference type="SMART" id="SM00918">
    <property type="entry name" value="Lig_chan-Glu_bd"/>
    <property type="match status" value="1"/>
</dbReference>
<keyword evidence="13" id="KW-0407">Ion channel</keyword>
<dbReference type="SMART" id="SM00131">
    <property type="entry name" value="KU"/>
    <property type="match status" value="1"/>
</dbReference>
<dbReference type="InterPro" id="IPR028082">
    <property type="entry name" value="Peripla_BP_I"/>
</dbReference>
<reference evidence="18" key="1">
    <citation type="submission" date="2025-08" db="UniProtKB">
        <authorList>
            <consortium name="RefSeq"/>
        </authorList>
    </citation>
    <scope>IDENTIFICATION</scope>
    <source>
        <tissue evidence="18">Testes</tissue>
    </source>
</reference>
<dbReference type="Pfam" id="PF01094">
    <property type="entry name" value="ANF_receptor"/>
    <property type="match status" value="1"/>
</dbReference>
<dbReference type="RefSeq" id="XP_006814673.1">
    <property type="nucleotide sequence ID" value="XM_006814610.1"/>
</dbReference>
<dbReference type="SUPFAM" id="SSF53822">
    <property type="entry name" value="Periplasmic binding protein-like I"/>
    <property type="match status" value="1"/>
</dbReference>
<keyword evidence="10" id="KW-0325">Glycoprotein</keyword>
<feature type="transmembrane region" description="Helical" evidence="15">
    <location>
        <begin position="1063"/>
        <end position="1084"/>
    </location>
</feature>
<dbReference type="InterPro" id="IPR036880">
    <property type="entry name" value="Kunitz_BPTI_sf"/>
</dbReference>
<keyword evidence="17" id="KW-1185">Reference proteome</keyword>
<feature type="transmembrane region" description="Helical" evidence="15">
    <location>
        <begin position="27"/>
        <end position="45"/>
    </location>
</feature>
<feature type="domain" description="BPTI/Kunitz inhibitor" evidence="16">
    <location>
        <begin position="398"/>
        <end position="448"/>
    </location>
</feature>
<keyword evidence="3" id="KW-1003">Cell membrane</keyword>